<feature type="domain" description="HD-CE" evidence="1">
    <location>
        <begin position="63"/>
        <end position="220"/>
    </location>
</feature>
<dbReference type="Gene3D" id="1.10.3210.10">
    <property type="entry name" value="Hypothetical protein af1432"/>
    <property type="match status" value="1"/>
</dbReference>
<evidence type="ECO:0000313" key="3">
    <source>
        <dbReference type="Proteomes" id="UP000291380"/>
    </source>
</evidence>
<accession>A0A4R0EP13</accession>
<sequence>MSNLLLPLEKDLQELATNSSDSFPRMPGNYFTQYNELVNQLRLNYYPKIDAGLSSNSPDHSFYTAHNSEHFDEVVRYASEFVFKSNTPENFKLQPYEIYALLVAIRVHDAGNIFGREEHEKKCFHVLRNCNAGGNNDVEKKKIASIAQAHGGRSAVGDKDTIGALDEKNSIGTITIRPRLLAALVRFADEVCENSGRATDLASIPEQSKIYHAYAGAITANSFDGKWVNLEFMIPQKLATETLNSYKYKFFKDAEGKDCKEEEIIKVYLLDIIFDRLEKMDRERKYCNRFMKDVVYIEGIRARIVIVDEHFDIIKSLNPIELTEQGYPDEEAILKSYREKFNGQTISQELLIKDE</sequence>
<evidence type="ECO:0000259" key="1">
    <source>
        <dbReference type="Pfam" id="PF24391"/>
    </source>
</evidence>
<protein>
    <recommendedName>
        <fullName evidence="1">HD-CE domain-containing protein</fullName>
    </recommendedName>
</protein>
<evidence type="ECO:0000313" key="2">
    <source>
        <dbReference type="EMBL" id="TCB60961.1"/>
    </source>
</evidence>
<comment type="caution">
    <text evidence="2">The sequence shown here is derived from an EMBL/GenBank/DDBJ whole genome shotgun (WGS) entry which is preliminary data.</text>
</comment>
<dbReference type="RefSeq" id="WP_131270611.1">
    <property type="nucleotide sequence ID" value="NZ_SJOA01000003.1"/>
</dbReference>
<dbReference type="SUPFAM" id="SSF109604">
    <property type="entry name" value="HD-domain/PDEase-like"/>
    <property type="match status" value="1"/>
</dbReference>
<dbReference type="InterPro" id="IPR056471">
    <property type="entry name" value="HD-CE"/>
</dbReference>
<dbReference type="AlphaFoldDB" id="A0A4R0EP13"/>
<dbReference type="EMBL" id="SJOA01000003">
    <property type="protein sequence ID" value="TCB60961.1"/>
    <property type="molecule type" value="Genomic_DNA"/>
</dbReference>
<organism evidence="2 3">
    <name type="scientific">Acinetobacter terrae</name>
    <dbReference type="NCBI Taxonomy" id="2731247"/>
    <lineage>
        <taxon>Bacteria</taxon>
        <taxon>Pseudomonadati</taxon>
        <taxon>Pseudomonadota</taxon>
        <taxon>Gammaproteobacteria</taxon>
        <taxon>Moraxellales</taxon>
        <taxon>Moraxellaceae</taxon>
        <taxon>Acinetobacter</taxon>
        <taxon>Acinetobacter Taxon 24</taxon>
    </lineage>
</organism>
<proteinExistence type="predicted"/>
<reference evidence="2 3" key="1">
    <citation type="submission" date="2019-02" db="EMBL/GenBank/DDBJ databases">
        <title>High diversity of culturable Acinetobacter species in natural soil and water ecosystems.</title>
        <authorList>
            <person name="Radolfova-Krizova L."/>
            <person name="Nemec A."/>
        </authorList>
    </citation>
    <scope>NUCLEOTIDE SEQUENCE [LARGE SCALE GENOMIC DNA]</scope>
    <source>
        <strain evidence="2 3">ANC 4281</strain>
    </source>
</reference>
<name>A0A4R0EP13_9GAMM</name>
<gene>
    <name evidence="2" type="ORF">E0H85_03685</name>
</gene>
<dbReference type="Proteomes" id="UP000291380">
    <property type="component" value="Unassembled WGS sequence"/>
</dbReference>
<dbReference type="OrthoDB" id="791155at2"/>
<dbReference type="Pfam" id="PF24391">
    <property type="entry name" value="HD-CE"/>
    <property type="match status" value="1"/>
</dbReference>